<dbReference type="EMBL" id="ARZA01000111">
    <property type="protein sequence ID" value="EOD00829.1"/>
    <property type="molecule type" value="Genomic_DNA"/>
</dbReference>
<dbReference type="PANTHER" id="PTHR38032">
    <property type="entry name" value="POLYMERASE-RELATED"/>
    <property type="match status" value="1"/>
</dbReference>
<dbReference type="OrthoDB" id="1279at2"/>
<protein>
    <recommendedName>
        <fullName evidence="2">Flagellar Assembly Protein A N-terminal region domain-containing protein</fullName>
    </recommendedName>
</protein>
<feature type="domain" description="Flagellar Assembly Protein A N-terminal region" evidence="2">
    <location>
        <begin position="71"/>
        <end position="242"/>
    </location>
</feature>
<dbReference type="Pfam" id="PF03961">
    <property type="entry name" value="FapA"/>
    <property type="match status" value="1"/>
</dbReference>
<evidence type="ECO:0000259" key="2">
    <source>
        <dbReference type="Pfam" id="PF20250"/>
    </source>
</evidence>
<name>R1CW09_9FIRM</name>
<keyword evidence="1" id="KW-0175">Coiled coil</keyword>
<organism evidence="3 4">
    <name type="scientific">Caldisalinibacter kiritimatiensis</name>
    <dbReference type="NCBI Taxonomy" id="1304284"/>
    <lineage>
        <taxon>Bacteria</taxon>
        <taxon>Bacillati</taxon>
        <taxon>Bacillota</taxon>
        <taxon>Tissierellia</taxon>
        <taxon>Tissierellales</taxon>
        <taxon>Thermohalobacteraceae</taxon>
        <taxon>Caldisalinibacter</taxon>
    </lineage>
</organism>
<comment type="caution">
    <text evidence="3">The sequence shown here is derived from an EMBL/GenBank/DDBJ whole genome shotgun (WGS) entry which is preliminary data.</text>
</comment>
<sequence>MELFRNDYFTLKTLNNKVFIDIIRIGYRMQDFNSILDKHPRISITKFLNLRQALEKGTIEPVEIGVLKPIVEVKISSDNMRATVKLNITKEKFESNKKDIVYKVLTTLKEKGVTQGLKFNVLNNELRPLKEVVVAEGTLPTDGEDAVVKYIDIPEPQPTIREDGTADYYEINLIQQVKKGDWLGEKILLTTGIPGTNVKGEVLPPKKGKDKLLRYDKNSVKCIKQGNKQVLIADKDGVVEFKHGKICVLDHLIIPGDVGYETGNIAFNGYVTVKGIVHDGFSVIAEKDISILGTMGIGAVDKIVSKDGDVYIKGGVSGKNKTLVEAGKNIYVKYANSCTISCKDNVNIGFYAIDSKITAKHIIVNSKKGKIIGGQLSAKAKLVTPTVGNIAEKKTVLNVTGFNREAISKELNEILLEYKELLVQLEKNNRTLSIYENSLLNPDDVKEMDEYKYYLDSNEKLLNKISELEERRKILMEYLKSKGEGEVSILKKAYPKTFIQIKNVQKIIKNITNGTFFIENNTIHFD</sequence>
<dbReference type="Proteomes" id="UP000013378">
    <property type="component" value="Unassembled WGS sequence"/>
</dbReference>
<accession>R1CW09</accession>
<feature type="coiled-coil region" evidence="1">
    <location>
        <begin position="404"/>
        <end position="478"/>
    </location>
</feature>
<keyword evidence="4" id="KW-1185">Reference proteome</keyword>
<gene>
    <name evidence="3" type="ORF">L21TH_1105</name>
</gene>
<dbReference type="AlphaFoldDB" id="R1CW09"/>
<evidence type="ECO:0000256" key="1">
    <source>
        <dbReference type="SAM" id="Coils"/>
    </source>
</evidence>
<dbReference type="eggNOG" id="COG1315">
    <property type="taxonomic scope" value="Bacteria"/>
</dbReference>
<dbReference type="InterPro" id="IPR046866">
    <property type="entry name" value="FapA_N"/>
</dbReference>
<dbReference type="PANTHER" id="PTHR38032:SF1">
    <property type="entry name" value="RNA-BINDING PROTEIN KHPB N-TERMINAL DOMAIN-CONTAINING PROTEIN"/>
    <property type="match status" value="1"/>
</dbReference>
<evidence type="ECO:0000313" key="4">
    <source>
        <dbReference type="Proteomes" id="UP000013378"/>
    </source>
</evidence>
<evidence type="ECO:0000313" key="3">
    <source>
        <dbReference type="EMBL" id="EOD00829.1"/>
    </source>
</evidence>
<dbReference type="Pfam" id="PF20250">
    <property type="entry name" value="FapA_N"/>
    <property type="match status" value="1"/>
</dbReference>
<dbReference type="STRING" id="1304284.L21TH_1105"/>
<dbReference type="RefSeq" id="WP_006311248.1">
    <property type="nucleotide sequence ID" value="NZ_ARZA01000111.1"/>
</dbReference>
<dbReference type="InterPro" id="IPR005646">
    <property type="entry name" value="FapA"/>
</dbReference>
<dbReference type="InterPro" id="IPR046865">
    <property type="entry name" value="FapA_b_solenoid"/>
</dbReference>
<proteinExistence type="predicted"/>
<reference evidence="3 4" key="1">
    <citation type="journal article" date="2015" name="Geomicrobiol. J.">
        <title>Caldisalinibacter kiritimatiensis gen. nov., sp. nov., a moderately thermohalophilic thiosulfate-reducing bacterium from a hypersaline microbial mat.</title>
        <authorList>
            <person name="Ben Hania W."/>
            <person name="Joseph M."/>
            <person name="Fiebig A."/>
            <person name="Bunk B."/>
            <person name="Klenk H.-P."/>
            <person name="Fardeau M.-L."/>
            <person name="Spring S."/>
        </authorList>
    </citation>
    <scope>NUCLEOTIDE SEQUENCE [LARGE SCALE GENOMIC DNA]</scope>
    <source>
        <strain evidence="3 4">L21-TH-D2</strain>
    </source>
</reference>